<dbReference type="AlphaFoldDB" id="A0A4Y2K0M7"/>
<reference evidence="1 2" key="1">
    <citation type="journal article" date="2019" name="Sci. Rep.">
        <title>Orb-weaving spider Araneus ventricosus genome elucidates the spidroin gene catalogue.</title>
        <authorList>
            <person name="Kono N."/>
            <person name="Nakamura H."/>
            <person name="Ohtoshi R."/>
            <person name="Moran D.A.P."/>
            <person name="Shinohara A."/>
            <person name="Yoshida Y."/>
            <person name="Fujiwara M."/>
            <person name="Mori M."/>
            <person name="Tomita M."/>
            <person name="Arakawa K."/>
        </authorList>
    </citation>
    <scope>NUCLEOTIDE SEQUENCE [LARGE SCALE GENOMIC DNA]</scope>
</reference>
<name>A0A4Y2K0M7_ARAVE</name>
<dbReference type="EMBL" id="BGPR01004021">
    <property type="protein sequence ID" value="GBM95022.1"/>
    <property type="molecule type" value="Genomic_DNA"/>
</dbReference>
<comment type="caution">
    <text evidence="1">The sequence shown here is derived from an EMBL/GenBank/DDBJ whole genome shotgun (WGS) entry which is preliminary data.</text>
</comment>
<organism evidence="1 2">
    <name type="scientific">Araneus ventricosus</name>
    <name type="common">Orbweaver spider</name>
    <name type="synonym">Epeira ventricosa</name>
    <dbReference type="NCBI Taxonomy" id="182803"/>
    <lineage>
        <taxon>Eukaryota</taxon>
        <taxon>Metazoa</taxon>
        <taxon>Ecdysozoa</taxon>
        <taxon>Arthropoda</taxon>
        <taxon>Chelicerata</taxon>
        <taxon>Arachnida</taxon>
        <taxon>Araneae</taxon>
        <taxon>Araneomorphae</taxon>
        <taxon>Entelegynae</taxon>
        <taxon>Araneoidea</taxon>
        <taxon>Araneidae</taxon>
        <taxon>Araneus</taxon>
    </lineage>
</organism>
<accession>A0A4Y2K0M7</accession>
<keyword evidence="2" id="KW-1185">Reference proteome</keyword>
<protein>
    <submittedName>
        <fullName evidence="1">Uncharacterized protein</fullName>
    </submittedName>
</protein>
<sequence>MCNARLPIGSLRLPICSRNFNDKFSDIPGISSSSSISHVFASLKNHQEVNSSPVTRKCMTLWKTGFIRRFYNETIRSHPKCWDQYISVNGMVVMRLMLHTGLG</sequence>
<evidence type="ECO:0000313" key="1">
    <source>
        <dbReference type="EMBL" id="GBM95022.1"/>
    </source>
</evidence>
<evidence type="ECO:0000313" key="2">
    <source>
        <dbReference type="Proteomes" id="UP000499080"/>
    </source>
</evidence>
<proteinExistence type="predicted"/>
<gene>
    <name evidence="1" type="ORF">AVEN_29384_1</name>
</gene>
<dbReference type="Proteomes" id="UP000499080">
    <property type="component" value="Unassembled WGS sequence"/>
</dbReference>